<dbReference type="GO" id="GO:0046872">
    <property type="term" value="F:metal ion binding"/>
    <property type="evidence" value="ECO:0007669"/>
    <property type="project" value="UniProtKB-KW"/>
</dbReference>
<feature type="domain" description="Nitrite/Sulfite reductase ferredoxin-like" evidence="9">
    <location>
        <begin position="52"/>
        <end position="110"/>
    </location>
</feature>
<comment type="cofactor">
    <cofactor evidence="1">
        <name>siroheme</name>
        <dbReference type="ChEBI" id="CHEBI:60052"/>
    </cofactor>
</comment>
<dbReference type="GO" id="GO:0009337">
    <property type="term" value="C:sulfite reductase complex (NADPH)"/>
    <property type="evidence" value="ECO:0007669"/>
    <property type="project" value="TreeGrafter"/>
</dbReference>
<evidence type="ECO:0000313" key="11">
    <source>
        <dbReference type="Proteomes" id="UP000028702"/>
    </source>
</evidence>
<dbReference type="STRING" id="1333998.M2A_1633"/>
<dbReference type="SUPFAM" id="SSF55124">
    <property type="entry name" value="Nitrite/Sulfite reductase N-terminal domain-like"/>
    <property type="match status" value="2"/>
</dbReference>
<evidence type="ECO:0000256" key="2">
    <source>
        <dbReference type="ARBA" id="ARBA00001966"/>
    </source>
</evidence>
<dbReference type="Pfam" id="PF01077">
    <property type="entry name" value="NIR_SIR"/>
    <property type="match status" value="2"/>
</dbReference>
<dbReference type="InterPro" id="IPR006067">
    <property type="entry name" value="NO2/SO3_Rdtase_4Fe4S_dom"/>
</dbReference>
<evidence type="ECO:0000313" key="10">
    <source>
        <dbReference type="EMBL" id="GAK45134.1"/>
    </source>
</evidence>
<dbReference type="EMBL" id="BBIO01000007">
    <property type="protein sequence ID" value="GAK45134.1"/>
    <property type="molecule type" value="Genomic_DNA"/>
</dbReference>
<evidence type="ECO:0000256" key="3">
    <source>
        <dbReference type="ARBA" id="ARBA00022485"/>
    </source>
</evidence>
<feature type="domain" description="Nitrite/sulphite reductase 4Fe-4S" evidence="8">
    <location>
        <begin position="416"/>
        <end position="548"/>
    </location>
</feature>
<evidence type="ECO:0000259" key="9">
    <source>
        <dbReference type="Pfam" id="PF03460"/>
    </source>
</evidence>
<dbReference type="InterPro" id="IPR005117">
    <property type="entry name" value="NiRdtase/SiRdtase_haem-b_fer"/>
</dbReference>
<keyword evidence="6" id="KW-0408">Iron</keyword>
<dbReference type="Pfam" id="PF03460">
    <property type="entry name" value="NIR_SIR_ferr"/>
    <property type="match status" value="2"/>
</dbReference>
<gene>
    <name evidence="10" type="ORF">M2A_1633</name>
</gene>
<dbReference type="Gene3D" id="3.30.413.10">
    <property type="entry name" value="Sulfite Reductase Hemoprotein, domain 1"/>
    <property type="match status" value="2"/>
</dbReference>
<dbReference type="PANTHER" id="PTHR11493:SF47">
    <property type="entry name" value="SULFITE REDUCTASE [NADPH] SUBUNIT BETA"/>
    <property type="match status" value="1"/>
</dbReference>
<dbReference type="GO" id="GO:0020037">
    <property type="term" value="F:heme binding"/>
    <property type="evidence" value="ECO:0007669"/>
    <property type="project" value="InterPro"/>
</dbReference>
<name>A0A081BAR6_9HYPH</name>
<evidence type="ECO:0000256" key="5">
    <source>
        <dbReference type="ARBA" id="ARBA00023002"/>
    </source>
</evidence>
<evidence type="ECO:0000256" key="1">
    <source>
        <dbReference type="ARBA" id="ARBA00001929"/>
    </source>
</evidence>
<dbReference type="SUPFAM" id="SSF56014">
    <property type="entry name" value="Nitrite and sulphite reductase 4Fe-4S domain-like"/>
    <property type="match status" value="2"/>
</dbReference>
<comment type="caution">
    <text evidence="10">The sequence shown here is derived from an EMBL/GenBank/DDBJ whole genome shotgun (WGS) entry which is preliminary data.</text>
</comment>
<feature type="domain" description="Nitrite/sulphite reductase 4Fe-4S" evidence="8">
    <location>
        <begin position="119"/>
        <end position="271"/>
    </location>
</feature>
<reference evidence="10 11" key="1">
    <citation type="submission" date="2014-07" db="EMBL/GenBank/DDBJ databases">
        <title>Tepidicaulis marinum gen. nov., sp. nov., a novel marine bacterium denitrifying nitrate to nitrous oxide strictly under microaerobic conditions.</title>
        <authorList>
            <person name="Takeuchi M."/>
            <person name="Yamagishi T."/>
            <person name="Kamagata Y."/>
            <person name="Oshima K."/>
            <person name="Hattori M."/>
            <person name="Katayama T."/>
            <person name="Hanada S."/>
            <person name="Tamaki H."/>
            <person name="Marumo K."/>
            <person name="Maeda H."/>
            <person name="Nedachi M."/>
            <person name="Iwasaki W."/>
            <person name="Suwa Y."/>
            <person name="Sakata S."/>
        </authorList>
    </citation>
    <scope>NUCLEOTIDE SEQUENCE [LARGE SCALE GENOMIC DNA]</scope>
    <source>
        <strain evidence="10 11">MA2</strain>
    </source>
</reference>
<keyword evidence="3" id="KW-0004">4Fe-4S</keyword>
<protein>
    <submittedName>
        <fullName evidence="10">Sulfite reductase</fullName>
    </submittedName>
</protein>
<dbReference type="AlphaFoldDB" id="A0A081BAR6"/>
<feature type="domain" description="Nitrite/Sulfite reductase ferredoxin-like" evidence="9">
    <location>
        <begin position="349"/>
        <end position="399"/>
    </location>
</feature>
<accession>A0A081BAR6</accession>
<keyword evidence="11" id="KW-1185">Reference proteome</keyword>
<dbReference type="GO" id="GO:0050311">
    <property type="term" value="F:sulfite reductase (ferredoxin) activity"/>
    <property type="evidence" value="ECO:0007669"/>
    <property type="project" value="TreeGrafter"/>
</dbReference>
<dbReference type="Gene3D" id="3.90.480.20">
    <property type="match status" value="2"/>
</dbReference>
<keyword evidence="7" id="KW-0411">Iron-sulfur</keyword>
<comment type="cofactor">
    <cofactor evidence="2">
        <name>[4Fe-4S] cluster</name>
        <dbReference type="ChEBI" id="CHEBI:49883"/>
    </cofactor>
</comment>
<keyword evidence="5" id="KW-0560">Oxidoreductase</keyword>
<dbReference type="InterPro" id="IPR036136">
    <property type="entry name" value="Nit/Sulf_reduc_fer-like_dom_sf"/>
</dbReference>
<dbReference type="RefSeq" id="WP_045445632.1">
    <property type="nucleotide sequence ID" value="NZ_BBIO01000007.1"/>
</dbReference>
<dbReference type="GO" id="GO:0000103">
    <property type="term" value="P:sulfate assimilation"/>
    <property type="evidence" value="ECO:0007669"/>
    <property type="project" value="TreeGrafter"/>
</dbReference>
<dbReference type="PANTHER" id="PTHR11493">
    <property type="entry name" value="SULFITE REDUCTASE [NADPH] SUBUNIT BETA-RELATED"/>
    <property type="match status" value="1"/>
</dbReference>
<dbReference type="InterPro" id="IPR045854">
    <property type="entry name" value="NO2/SO3_Rdtase_4Fe4S_sf"/>
</dbReference>
<dbReference type="eggNOG" id="COG0155">
    <property type="taxonomic scope" value="Bacteria"/>
</dbReference>
<evidence type="ECO:0000256" key="4">
    <source>
        <dbReference type="ARBA" id="ARBA00022723"/>
    </source>
</evidence>
<sequence>MYRYDEFDHALVQDRVKQFSGQVQRRLAGEITEDEFKPLRLMNGVYLQLHAYMLRVAVPYGTLSSRQMRMLAHIARKYDKGYGHFTTRQNIQYNWPALKDIPAILEDLASVEMHALQTSGNCIRNVTSDQYAGVAANEVEDPRIWSEIIRQWSTLHPEFSFLPRKFKFAVTGAPEDRAAIRVHDIGIELVKGKDGRTAFDIYVGGGQGRTPMIGKLIGKAISQENLLTYLEAIMRVYNMHGRRDHLFKSRIKILVHTIGEEEMRRQVEEEFAAMQKDGPVELPKAEIERIQAYFAPPAYETLENDPAELNEAFEKTPAFARWVKQNVAAHKVPGYAIANISLKPVGGVAGDASSEQMEKVAELADAYSFSEIRVTHEQNLVLADVPQKDLFALWQELDANGLGTPNLGLITDQIVCPGLDYCNLANARSIPIGQAIAKKFEDLDRQNDIGELKIKISGCINACGHHHVGHIGILGVDKKGTEFYQVSLGGSADEKTSLGDITGPAFTEDKIVGAVENIVETYLSERQDGERFLDTYRRIGMKPFKEKLYAAH</sequence>
<proteinExistence type="predicted"/>
<evidence type="ECO:0000256" key="6">
    <source>
        <dbReference type="ARBA" id="ARBA00023004"/>
    </source>
</evidence>
<dbReference type="GO" id="GO:0051539">
    <property type="term" value="F:4 iron, 4 sulfur cluster binding"/>
    <property type="evidence" value="ECO:0007669"/>
    <property type="project" value="UniProtKB-KW"/>
</dbReference>
<evidence type="ECO:0000259" key="8">
    <source>
        <dbReference type="Pfam" id="PF01077"/>
    </source>
</evidence>
<dbReference type="GO" id="GO:0016002">
    <property type="term" value="F:sulfite reductase activity"/>
    <property type="evidence" value="ECO:0007669"/>
    <property type="project" value="TreeGrafter"/>
</dbReference>
<dbReference type="Proteomes" id="UP000028702">
    <property type="component" value="Unassembled WGS sequence"/>
</dbReference>
<keyword evidence="4" id="KW-0479">Metal-binding</keyword>
<organism evidence="10 11">
    <name type="scientific">Tepidicaulis marinus</name>
    <dbReference type="NCBI Taxonomy" id="1333998"/>
    <lineage>
        <taxon>Bacteria</taxon>
        <taxon>Pseudomonadati</taxon>
        <taxon>Pseudomonadota</taxon>
        <taxon>Alphaproteobacteria</taxon>
        <taxon>Hyphomicrobiales</taxon>
        <taxon>Parvibaculaceae</taxon>
        <taxon>Tepidicaulis</taxon>
    </lineage>
</organism>
<evidence type="ECO:0000256" key="7">
    <source>
        <dbReference type="ARBA" id="ARBA00023014"/>
    </source>
</evidence>
<dbReference type="InterPro" id="IPR045169">
    <property type="entry name" value="NO2/SO3_Rdtase_4Fe4S_prot"/>
</dbReference>